<feature type="transmembrane region" description="Helical" evidence="11">
    <location>
        <begin position="479"/>
        <end position="500"/>
    </location>
</feature>
<dbReference type="GO" id="GO:0071805">
    <property type="term" value="P:potassium ion transmembrane transport"/>
    <property type="evidence" value="ECO:0000318"/>
    <property type="project" value="GO_Central"/>
</dbReference>
<evidence type="ECO:0000256" key="5">
    <source>
        <dbReference type="ARBA" id="ARBA00023053"/>
    </source>
</evidence>
<dbReference type="OMA" id="CNNRVFM"/>
<name>A9V764_MONBE</name>
<feature type="transmembrane region" description="Helical" evidence="11">
    <location>
        <begin position="228"/>
        <end position="247"/>
    </location>
</feature>
<dbReference type="FunCoup" id="A9V764">
    <property type="interactions" value="398"/>
</dbReference>
<dbReference type="RefSeq" id="XP_001748501.1">
    <property type="nucleotide sequence ID" value="XM_001748449.1"/>
</dbReference>
<dbReference type="eggNOG" id="KOG1966">
    <property type="taxonomic scope" value="Eukaryota"/>
</dbReference>
<dbReference type="PANTHER" id="PTHR10110">
    <property type="entry name" value="SODIUM/HYDROGEN EXCHANGER"/>
    <property type="match status" value="1"/>
</dbReference>
<evidence type="ECO:0000313" key="15">
    <source>
        <dbReference type="Proteomes" id="UP000001357"/>
    </source>
</evidence>
<keyword evidence="15" id="KW-1185">Reference proteome</keyword>
<accession>A9V764</accession>
<feature type="compositionally biased region" description="Polar residues" evidence="10">
    <location>
        <begin position="758"/>
        <end position="767"/>
    </location>
</feature>
<evidence type="ECO:0000256" key="1">
    <source>
        <dbReference type="ARBA" id="ARBA00004141"/>
    </source>
</evidence>
<reference evidence="14 15" key="1">
    <citation type="journal article" date="2008" name="Nature">
        <title>The genome of the choanoflagellate Monosiga brevicollis and the origin of metazoans.</title>
        <authorList>
            <consortium name="JGI Sequencing"/>
            <person name="King N."/>
            <person name="Westbrook M.J."/>
            <person name="Young S.L."/>
            <person name="Kuo A."/>
            <person name="Abedin M."/>
            <person name="Chapman J."/>
            <person name="Fairclough S."/>
            <person name="Hellsten U."/>
            <person name="Isogai Y."/>
            <person name="Letunic I."/>
            <person name="Marr M."/>
            <person name="Pincus D."/>
            <person name="Putnam N."/>
            <person name="Rokas A."/>
            <person name="Wright K.J."/>
            <person name="Zuzow R."/>
            <person name="Dirks W."/>
            <person name="Good M."/>
            <person name="Goodstein D."/>
            <person name="Lemons D."/>
            <person name="Li W."/>
            <person name="Lyons J.B."/>
            <person name="Morris A."/>
            <person name="Nichols S."/>
            <person name="Richter D.J."/>
            <person name="Salamov A."/>
            <person name="Bork P."/>
            <person name="Lim W.A."/>
            <person name="Manning G."/>
            <person name="Miller W.T."/>
            <person name="McGinnis W."/>
            <person name="Shapiro H."/>
            <person name="Tjian R."/>
            <person name="Grigoriev I.V."/>
            <person name="Rokhsar D."/>
        </authorList>
    </citation>
    <scope>NUCLEOTIDE SEQUENCE [LARGE SCALE GENOMIC DNA]</scope>
    <source>
        <strain evidence="15">MX1 / ATCC 50154</strain>
    </source>
</reference>
<evidence type="ECO:0000256" key="6">
    <source>
        <dbReference type="ARBA" id="ARBA00023065"/>
    </source>
</evidence>
<dbReference type="STRING" id="81824.A9V764"/>
<keyword evidence="6" id="KW-0406">Ion transport</keyword>
<protein>
    <recommendedName>
        <fullName evidence="13">Cation/H+ exchanger transmembrane domain-containing protein</fullName>
    </recommendedName>
</protein>
<evidence type="ECO:0000256" key="3">
    <source>
        <dbReference type="ARBA" id="ARBA00022692"/>
    </source>
</evidence>
<gene>
    <name evidence="14" type="ORF">MONBRDRAFT_28092</name>
</gene>
<keyword evidence="5" id="KW-0915">Sodium</keyword>
<dbReference type="GO" id="GO:0015385">
    <property type="term" value="F:sodium:proton antiporter activity"/>
    <property type="evidence" value="ECO:0000318"/>
    <property type="project" value="GO_Central"/>
</dbReference>
<feature type="transmembrane region" description="Helical" evidence="11">
    <location>
        <begin position="443"/>
        <end position="467"/>
    </location>
</feature>
<dbReference type="InterPro" id="IPR004709">
    <property type="entry name" value="NaH_exchanger"/>
</dbReference>
<dbReference type="GO" id="GO:0015386">
    <property type="term" value="F:potassium:proton antiporter activity"/>
    <property type="evidence" value="ECO:0000318"/>
    <property type="project" value="GO_Central"/>
</dbReference>
<feature type="transmembrane region" description="Helical" evidence="11">
    <location>
        <begin position="515"/>
        <end position="533"/>
    </location>
</feature>
<evidence type="ECO:0000256" key="10">
    <source>
        <dbReference type="SAM" id="MobiDB-lite"/>
    </source>
</evidence>
<dbReference type="InterPro" id="IPR006153">
    <property type="entry name" value="Cation/H_exchanger_TM"/>
</dbReference>
<dbReference type="Proteomes" id="UP000001357">
    <property type="component" value="Unassembled WGS sequence"/>
</dbReference>
<evidence type="ECO:0000256" key="7">
    <source>
        <dbReference type="ARBA" id="ARBA00023136"/>
    </source>
</evidence>
<keyword evidence="2" id="KW-0813">Transport</keyword>
<dbReference type="PANTHER" id="PTHR10110:SF126">
    <property type="entry name" value="NA(+)_H(+) EXCHANGER PROTEIN 7"/>
    <property type="match status" value="1"/>
</dbReference>
<evidence type="ECO:0000256" key="4">
    <source>
        <dbReference type="ARBA" id="ARBA00022989"/>
    </source>
</evidence>
<feature type="region of interest" description="Disordered" evidence="10">
    <location>
        <begin position="751"/>
        <end position="772"/>
    </location>
</feature>
<comment type="subcellular location">
    <subcellularLocation>
        <location evidence="1">Membrane</location>
        <topology evidence="1">Multi-pass membrane protein</topology>
    </subcellularLocation>
</comment>
<dbReference type="Gene3D" id="6.10.140.1330">
    <property type="match status" value="1"/>
</dbReference>
<dbReference type="GO" id="GO:0098719">
    <property type="term" value="P:sodium ion import across plasma membrane"/>
    <property type="evidence" value="ECO:0000318"/>
    <property type="project" value="GO_Central"/>
</dbReference>
<keyword evidence="12" id="KW-0732">Signal</keyword>
<feature type="coiled-coil region" evidence="9">
    <location>
        <begin position="615"/>
        <end position="643"/>
    </location>
</feature>
<feature type="chain" id="PRO_5002745342" description="Cation/H+ exchanger transmembrane domain-containing protein" evidence="12">
    <location>
        <begin position="24"/>
        <end position="840"/>
    </location>
</feature>
<dbReference type="Pfam" id="PF00999">
    <property type="entry name" value="Na_H_Exchanger"/>
    <property type="match status" value="1"/>
</dbReference>
<dbReference type="EMBL" id="CH991564">
    <property type="protein sequence ID" value="EDQ86665.1"/>
    <property type="molecule type" value="Genomic_DNA"/>
</dbReference>
<dbReference type="PRINTS" id="PR01084">
    <property type="entry name" value="NAHEXCHNGR"/>
</dbReference>
<feature type="transmembrane region" description="Helical" evidence="11">
    <location>
        <begin position="314"/>
        <end position="341"/>
    </location>
</feature>
<feature type="signal peptide" evidence="12">
    <location>
        <begin position="1"/>
        <end position="23"/>
    </location>
</feature>
<dbReference type="InterPro" id="IPR018422">
    <property type="entry name" value="Cation/H_exchanger_CPA1"/>
</dbReference>
<evidence type="ECO:0000313" key="14">
    <source>
        <dbReference type="EMBL" id="EDQ86665.1"/>
    </source>
</evidence>
<feature type="domain" description="Cation/H+ exchanger transmembrane" evidence="13">
    <location>
        <begin position="159"/>
        <end position="546"/>
    </location>
</feature>
<dbReference type="GO" id="GO:0005886">
    <property type="term" value="C:plasma membrane"/>
    <property type="evidence" value="ECO:0000318"/>
    <property type="project" value="GO_Central"/>
</dbReference>
<feature type="transmembrane region" description="Helical" evidence="11">
    <location>
        <begin position="361"/>
        <end position="389"/>
    </location>
</feature>
<dbReference type="GO" id="GO:0051453">
    <property type="term" value="P:regulation of intracellular pH"/>
    <property type="evidence" value="ECO:0000318"/>
    <property type="project" value="GO_Central"/>
</dbReference>
<organism evidence="14 15">
    <name type="scientific">Monosiga brevicollis</name>
    <name type="common">Choanoflagellate</name>
    <dbReference type="NCBI Taxonomy" id="81824"/>
    <lineage>
        <taxon>Eukaryota</taxon>
        <taxon>Choanoflagellata</taxon>
        <taxon>Craspedida</taxon>
        <taxon>Salpingoecidae</taxon>
        <taxon>Monosiga</taxon>
    </lineage>
</organism>
<keyword evidence="3 11" id="KW-0812">Transmembrane</keyword>
<evidence type="ECO:0000256" key="11">
    <source>
        <dbReference type="SAM" id="Phobius"/>
    </source>
</evidence>
<evidence type="ECO:0000256" key="9">
    <source>
        <dbReference type="SAM" id="Coils"/>
    </source>
</evidence>
<dbReference type="AlphaFoldDB" id="A9V764"/>
<evidence type="ECO:0000256" key="2">
    <source>
        <dbReference type="ARBA" id="ARBA00022448"/>
    </source>
</evidence>
<dbReference type="GeneID" id="5893745"/>
<evidence type="ECO:0000256" key="12">
    <source>
        <dbReference type="SAM" id="SignalP"/>
    </source>
</evidence>
<feature type="transmembrane region" description="Helical" evidence="11">
    <location>
        <begin position="410"/>
        <end position="437"/>
    </location>
</feature>
<evidence type="ECO:0000259" key="13">
    <source>
        <dbReference type="Pfam" id="PF00999"/>
    </source>
</evidence>
<evidence type="ECO:0000256" key="8">
    <source>
        <dbReference type="ARBA" id="ARBA00023201"/>
    </source>
</evidence>
<keyword evidence="4 11" id="KW-1133">Transmembrane helix</keyword>
<keyword evidence="9" id="KW-0175">Coiled coil</keyword>
<dbReference type="InParanoid" id="A9V764"/>
<feature type="transmembrane region" description="Helical" evidence="11">
    <location>
        <begin position="193"/>
        <end position="216"/>
    </location>
</feature>
<sequence length="840" mass="93518">MSPAAIIALLCFGPFCALSITLANPIRGLPKLSVVCSAEVIANLSGSGNSRYGDHSFLDEVEENRELTIFALHFQAVEQPFFATLILLVVSFLRVVFQASKLGQILPDSWLASESEHACKRFLHPMLPTCVRPPPCRPIHSPPFLARRFIGERQDPFDFSAEGFFLIILPPIIFEAGYQQCNNRVFMENIGTILINAILGTAFNTFAVGFVMSAIANSLGIDMNPAEGLVFGALIAAVDPVAVLTVFEEMHVNDTLHTIVFGESILNDGVAVVLYRICVSIAYNGNTSEDFSNQLNATATLFLTSSRRLEKLDIAAAVGTGVGAFIVVFVGGLIIGILHGVLAAFITRFFIPESGRVMEPFILILIGYLSYLVAEIFHFSGIVSIMVCGMLMKHYASKNIQKTSRVSIQYFLKIISATAETLIFVLLGVELVTSVSIGWHTEFIFIAYFMCLIFRAVSTFASSWVINQMRRHKITFKDQCVIAYGGLRGAIAFALAFILIDNEQLCSGNDGETTLLLTFVFMGLHAVTTIVLLPPFSQGTTIKPVLAALNISMADEHETLGFEKLNTKLVDSMMRVVEIISHVHSPNFLRDFYSRFDEMLHFYMVKPGGDYKYLLERAEEEHMKSLLERIRHERQKAREEAEDRGLDEVEVDNLLWQRTHQNFRNVMGEMAMLTNRAMTLEENRAHFKFVAACDGRIHRRSKDDVASKLLQEVKDRPHNMRFDYEDDDSGDDQQQLARFQAMLLREYGPVAGTGGRESLSSRQTSATVPVRRRRATMTVGDDEPETPTGSAMDLPSANTHFYHRSASTGTNSMEALLDDHGTMQEMDLELGLAPVQEMSL</sequence>
<keyword evidence="7 11" id="KW-0472">Membrane</keyword>
<keyword evidence="8" id="KW-0739">Sodium transport</keyword>
<dbReference type="KEGG" id="mbr:MONBRDRAFT_28092"/>
<proteinExistence type="predicted"/>